<gene>
    <name evidence="2" type="ORF">CGI_10020643</name>
</gene>
<evidence type="ECO:0000313" key="2">
    <source>
        <dbReference type="EMBL" id="EKC37301.1"/>
    </source>
</evidence>
<evidence type="ECO:0000259" key="1">
    <source>
        <dbReference type="Pfam" id="PF02010"/>
    </source>
</evidence>
<dbReference type="EMBL" id="JH816099">
    <property type="protein sequence ID" value="EKC37301.1"/>
    <property type="molecule type" value="Genomic_DNA"/>
</dbReference>
<reference evidence="2" key="1">
    <citation type="journal article" date="2012" name="Nature">
        <title>The oyster genome reveals stress adaptation and complexity of shell formation.</title>
        <authorList>
            <person name="Zhang G."/>
            <person name="Fang X."/>
            <person name="Guo X."/>
            <person name="Li L."/>
            <person name="Luo R."/>
            <person name="Xu F."/>
            <person name="Yang P."/>
            <person name="Zhang L."/>
            <person name="Wang X."/>
            <person name="Qi H."/>
            <person name="Xiong Z."/>
            <person name="Que H."/>
            <person name="Xie Y."/>
            <person name="Holland P.W."/>
            <person name="Paps J."/>
            <person name="Zhu Y."/>
            <person name="Wu F."/>
            <person name="Chen Y."/>
            <person name="Wang J."/>
            <person name="Peng C."/>
            <person name="Meng J."/>
            <person name="Yang L."/>
            <person name="Liu J."/>
            <person name="Wen B."/>
            <person name="Zhang N."/>
            <person name="Huang Z."/>
            <person name="Zhu Q."/>
            <person name="Feng Y."/>
            <person name="Mount A."/>
            <person name="Hedgecock D."/>
            <person name="Xu Z."/>
            <person name="Liu Y."/>
            <person name="Domazet-Loso T."/>
            <person name="Du Y."/>
            <person name="Sun X."/>
            <person name="Zhang S."/>
            <person name="Liu B."/>
            <person name="Cheng P."/>
            <person name="Jiang X."/>
            <person name="Li J."/>
            <person name="Fan D."/>
            <person name="Wang W."/>
            <person name="Fu W."/>
            <person name="Wang T."/>
            <person name="Wang B."/>
            <person name="Zhang J."/>
            <person name="Peng Z."/>
            <person name="Li Y."/>
            <person name="Li N."/>
            <person name="Wang J."/>
            <person name="Chen M."/>
            <person name="He Y."/>
            <person name="Tan F."/>
            <person name="Song X."/>
            <person name="Zheng Q."/>
            <person name="Huang R."/>
            <person name="Yang H."/>
            <person name="Du X."/>
            <person name="Chen L."/>
            <person name="Yang M."/>
            <person name="Gaffney P.M."/>
            <person name="Wang S."/>
            <person name="Luo L."/>
            <person name="She Z."/>
            <person name="Ming Y."/>
            <person name="Huang W."/>
            <person name="Zhang S."/>
            <person name="Huang B."/>
            <person name="Zhang Y."/>
            <person name="Qu T."/>
            <person name="Ni P."/>
            <person name="Miao G."/>
            <person name="Wang J."/>
            <person name="Wang Q."/>
            <person name="Steinberg C.E."/>
            <person name="Wang H."/>
            <person name="Li N."/>
            <person name="Qian L."/>
            <person name="Zhang G."/>
            <person name="Li Y."/>
            <person name="Yang H."/>
            <person name="Liu X."/>
            <person name="Wang J."/>
            <person name="Yin Y."/>
            <person name="Wang J."/>
        </authorList>
    </citation>
    <scope>NUCLEOTIDE SEQUENCE [LARGE SCALE GENOMIC DNA]</scope>
    <source>
        <strain evidence="2">05x7-T-G4-1.051#20</strain>
    </source>
</reference>
<dbReference type="HOGENOM" id="CLU_276379_0_0_1"/>
<dbReference type="AlphaFoldDB" id="K1RS40"/>
<dbReference type="InterPro" id="IPR002859">
    <property type="entry name" value="PKD/REJ-like"/>
</dbReference>
<accession>K1RS40</accession>
<dbReference type="Pfam" id="PF02010">
    <property type="entry name" value="REJ"/>
    <property type="match status" value="1"/>
</dbReference>
<dbReference type="InParanoid" id="K1RS40"/>
<feature type="domain" description="PKD/REJ-like" evidence="1">
    <location>
        <begin position="731"/>
        <end position="851"/>
    </location>
</feature>
<organism evidence="2">
    <name type="scientific">Magallana gigas</name>
    <name type="common">Pacific oyster</name>
    <name type="synonym">Crassostrea gigas</name>
    <dbReference type="NCBI Taxonomy" id="29159"/>
    <lineage>
        <taxon>Eukaryota</taxon>
        <taxon>Metazoa</taxon>
        <taxon>Spiralia</taxon>
        <taxon>Lophotrochozoa</taxon>
        <taxon>Mollusca</taxon>
        <taxon>Bivalvia</taxon>
        <taxon>Autobranchia</taxon>
        <taxon>Pteriomorphia</taxon>
        <taxon>Ostreida</taxon>
        <taxon>Ostreoidea</taxon>
        <taxon>Ostreidae</taxon>
        <taxon>Magallana</taxon>
    </lineage>
</organism>
<proteinExistence type="predicted"/>
<name>K1RS40_MAGGI</name>
<sequence>MSRLQARDTPIIKTTGMTMKEETAIKGVEKRMTYQIEVKKDTVVMMLDTIQGNGYQAEEMLGEGKIVAQLPHPEGPGGNRQISAQVNLPEEPQGRVQTMAQDNRIENSALDTEDYNSDSDNTWEPGTSPEDSDVTSLSVYDSVSDMTSPSVYDSGSDYETRVYRPAASKNKDMLLNEIVQAADNGPELGSVKMNSWILAWGFALLSGTMDCDLITDNNNILNSSNEVEVTDYTGVPLPVRQDQPIAIVIKITGLNVTMTTMCNGTLHDMTSPCIIKPSRLPDMSIIEIHLLREFQNLSYGVHSLFVYTGIHLDQKDQNTRILLHYENVTDVQETATIIPITTTQLNASTVKVGSHQRDEWALPHSFCDGQSVQLNFTSGAFTLYSSNGVKTVISKYSKTSITLSQIPRRNSIFPAVEVYTPNDTQRNVSVEFFVFSNVDDDIQLSVKYDDDTPGESFKVISKSRIISHTYLKKGNITVHFNAFYKDLQILNISRSVMVLDHYCFQPSPMFSINNSVRSNPLTVFMSTDLVIKSRKQIYPHPKGCGNDSLGRVSYFWDVTNVKTGRRVTSTLVQLTLSSRTPGLFKVSLKMKVGQFTTSGILLSADLWGQPEMKNFSVTNLTNASFIQDSYEVRSELGVFEIALGVFNDLHNVEFLFQFLHLYLDVNNTRCTTQIYCLDNCKPRASLSRKFIAKVSVNCSSQVEFYGIVENLYFFQHHEKALPTSSRSVHFGLVLQTEFSVECWGWIAGENYTTWDLETTVPLVYSIWYRTADVGQVLIYQGYESSSPPFVLPAGPSSNNYTVQITIEVRDRFSDSSEQTLSVSVKEKHEENNIEENLESLLKNLNHLRAKFQYTQQPESQIHIIKITANEISKILTNDSYESMDLKELLSADFSEIITAMNNSESHILQRLRQTINILTNYTLNWVTNSFLKYLASGKGVYSEKEACHLTTLSLFAIEACTRRPDRMTPESLENVVKTLNVSLTNQLLEAVFNDASKYRQAIDSFTKIINNVFTGIYSHYFAETDELMMKDYMERRMTANDSETMEKVRLVQEFVSSEKTQTALNMQVLSASSVVLMTSIEMIEKVLKATMTESTLSVNHSFMSMTMTRINSLPLKKYPTSVGEIQLELESQAVGKPSHENVQPNMDLSVHI</sequence>
<protein>
    <recommendedName>
        <fullName evidence="1">PKD/REJ-like domain-containing protein</fullName>
    </recommendedName>
</protein>